<proteinExistence type="predicted"/>
<protein>
    <recommendedName>
        <fullName evidence="3">SpoIIAA-like</fullName>
    </recommendedName>
</protein>
<sequence length="139" mass="16733">MKPSPIEIIDLDFTYIEIHEHFLISQIKEGIVFEKKHLEKFYQLFETYYTDKPFVSIADRRFDYTIKHNLYQEEYFPTLLGIGVICYTDASYNISVFEKNFFKGKFESFYNIEDCKTWAEKLVEQYKKKQAYKPGSVLK</sequence>
<dbReference type="AlphaFoldDB" id="A0A1G7FSU2"/>
<accession>A0A1G7FSU2</accession>
<keyword evidence="2" id="KW-1185">Reference proteome</keyword>
<name>A0A1G7FSU2_9FLAO</name>
<evidence type="ECO:0008006" key="3">
    <source>
        <dbReference type="Google" id="ProtNLM"/>
    </source>
</evidence>
<dbReference type="Proteomes" id="UP000199321">
    <property type="component" value="Unassembled WGS sequence"/>
</dbReference>
<dbReference type="STRING" id="227084.SAMN05421855_102755"/>
<dbReference type="EMBL" id="FNBA01000002">
    <property type="protein sequence ID" value="SDE78971.1"/>
    <property type="molecule type" value="Genomic_DNA"/>
</dbReference>
<gene>
    <name evidence="1" type="ORF">SAMN05421855_102755</name>
</gene>
<organism evidence="1 2">
    <name type="scientific">Ulvibacter litoralis</name>
    <dbReference type="NCBI Taxonomy" id="227084"/>
    <lineage>
        <taxon>Bacteria</taxon>
        <taxon>Pseudomonadati</taxon>
        <taxon>Bacteroidota</taxon>
        <taxon>Flavobacteriia</taxon>
        <taxon>Flavobacteriales</taxon>
        <taxon>Flavobacteriaceae</taxon>
        <taxon>Ulvibacter</taxon>
    </lineage>
</organism>
<evidence type="ECO:0000313" key="1">
    <source>
        <dbReference type="EMBL" id="SDE78971.1"/>
    </source>
</evidence>
<evidence type="ECO:0000313" key="2">
    <source>
        <dbReference type="Proteomes" id="UP000199321"/>
    </source>
</evidence>
<reference evidence="1 2" key="1">
    <citation type="submission" date="2016-10" db="EMBL/GenBank/DDBJ databases">
        <authorList>
            <person name="de Groot N.N."/>
        </authorList>
    </citation>
    <scope>NUCLEOTIDE SEQUENCE [LARGE SCALE GENOMIC DNA]</scope>
    <source>
        <strain evidence="1 2">DSM 16195</strain>
    </source>
</reference>